<accession>A0A0F9N4I3</accession>
<proteinExistence type="predicted"/>
<feature type="domain" description="Bacteriophage Mu GpT" evidence="1">
    <location>
        <begin position="12"/>
        <end position="151"/>
    </location>
</feature>
<gene>
    <name evidence="2" type="ORF">LCGC14_1380530</name>
</gene>
<reference evidence="2" key="1">
    <citation type="journal article" date="2015" name="Nature">
        <title>Complex archaea that bridge the gap between prokaryotes and eukaryotes.</title>
        <authorList>
            <person name="Spang A."/>
            <person name="Saw J.H."/>
            <person name="Jorgensen S.L."/>
            <person name="Zaremba-Niedzwiedzka K."/>
            <person name="Martijn J."/>
            <person name="Lind A.E."/>
            <person name="van Eijk R."/>
            <person name="Schleper C."/>
            <person name="Guy L."/>
            <person name="Ettema T.J."/>
        </authorList>
    </citation>
    <scope>NUCLEOTIDE SEQUENCE</scope>
</reference>
<dbReference type="Pfam" id="PF10124">
    <property type="entry name" value="Mu-like_gpT"/>
    <property type="match status" value="1"/>
</dbReference>
<evidence type="ECO:0000259" key="1">
    <source>
        <dbReference type="Pfam" id="PF10124"/>
    </source>
</evidence>
<organism evidence="2">
    <name type="scientific">marine sediment metagenome</name>
    <dbReference type="NCBI Taxonomy" id="412755"/>
    <lineage>
        <taxon>unclassified sequences</taxon>
        <taxon>metagenomes</taxon>
        <taxon>ecological metagenomes</taxon>
    </lineage>
</organism>
<name>A0A0F9N4I3_9ZZZZ</name>
<comment type="caution">
    <text evidence="2">The sequence shown here is derived from an EMBL/GenBank/DDBJ whole genome shotgun (WGS) entry which is preliminary data.</text>
</comment>
<sequence length="307" mass="34581">MATSILANITARGTKADFIDAMATAPNVWMNHTKTIQSDAPDERYTWLGMLPIPRELISQRSIQGLRDFTFTQANQEFEMTFIIDQNTVEDDRHGTVQSRIKEVAEVYATFKDSQFAAQLIAGESSTDTYDGTSFHSTTRTIGASANIDNSDTTDTTTVNSPTVAEVKALIKDTKAKMFRYEDDQGRTAYNAAAMSKLVAIIPPEYEQVFTEVLNSSIISQSDNPFFKGIMEFDVLPYLTDADNAVYISALGAERMPFIYQERTPLQVEVFNSPQQIAEEHGLKILTRQRYRFGYGEPRRSLRHDFT</sequence>
<protein>
    <recommendedName>
        <fullName evidence="1">Bacteriophage Mu GpT domain-containing protein</fullName>
    </recommendedName>
</protein>
<evidence type="ECO:0000313" key="2">
    <source>
        <dbReference type="EMBL" id="KKM76397.1"/>
    </source>
</evidence>
<dbReference type="InterPro" id="IPR018774">
    <property type="entry name" value="Phage_Mu_GpT"/>
</dbReference>
<dbReference type="EMBL" id="LAZR01008815">
    <property type="protein sequence ID" value="KKM76397.1"/>
    <property type="molecule type" value="Genomic_DNA"/>
</dbReference>
<dbReference type="AlphaFoldDB" id="A0A0F9N4I3"/>